<dbReference type="OrthoDB" id="9786191at2"/>
<dbReference type="AlphaFoldDB" id="A0A172TS76"/>
<evidence type="ECO:0000313" key="2">
    <source>
        <dbReference type="EMBL" id="ANE49647.1"/>
    </source>
</evidence>
<feature type="chain" id="PRO_5008001056" description="Cytochrome c domain-containing protein" evidence="1">
    <location>
        <begin position="26"/>
        <end position="113"/>
    </location>
</feature>
<keyword evidence="1" id="KW-0732">Signal</keyword>
<accession>A0A172TS76</accession>
<evidence type="ECO:0000313" key="3">
    <source>
        <dbReference type="Proteomes" id="UP000077177"/>
    </source>
</evidence>
<dbReference type="InterPro" id="IPR036909">
    <property type="entry name" value="Cyt_c-like_dom_sf"/>
</dbReference>
<feature type="signal peptide" evidence="1">
    <location>
        <begin position="1"/>
        <end position="25"/>
    </location>
</feature>
<reference evidence="2 3" key="2">
    <citation type="journal article" date="2016" name="Int. J. Syst. Evol. Microbiol.">
        <title>Flavisolibacter tropicus sp. nov., isolated from tropical soil.</title>
        <authorList>
            <person name="Lee J.J."/>
            <person name="Kang M.S."/>
            <person name="Kim G.S."/>
            <person name="Lee C.S."/>
            <person name="Lim S."/>
            <person name="Lee J."/>
            <person name="Roh S.H."/>
            <person name="Kang H."/>
            <person name="Ha J.M."/>
            <person name="Bae S."/>
            <person name="Jung H.Y."/>
            <person name="Kim M.K."/>
        </authorList>
    </citation>
    <scope>NUCLEOTIDE SEQUENCE [LARGE SCALE GENOMIC DNA]</scope>
    <source>
        <strain evidence="2 3">LCS9</strain>
    </source>
</reference>
<sequence>MRKLSVVLFLSVAVVLSFCTSSKKAQIAPVKMTYVANVQPIISGNCSPCHIPTQGNKTPYNTYQAVKTDIDEILTRIQKNPGERGFMPFKHAKLSDSTILVLTNWKKDGLLEK</sequence>
<proteinExistence type="predicted"/>
<dbReference type="KEGG" id="fla:SY85_03140"/>
<dbReference type="EMBL" id="CP011390">
    <property type="protein sequence ID" value="ANE49647.1"/>
    <property type="molecule type" value="Genomic_DNA"/>
</dbReference>
<dbReference type="RefSeq" id="WP_066401772.1">
    <property type="nucleotide sequence ID" value="NZ_CP011390.1"/>
</dbReference>
<dbReference type="Proteomes" id="UP000077177">
    <property type="component" value="Chromosome"/>
</dbReference>
<reference evidence="3" key="1">
    <citation type="submission" date="2015-01" db="EMBL/GenBank/DDBJ databases">
        <title>Flavisolibacter sp./LCS9/ whole genome sequencing.</title>
        <authorList>
            <person name="Kim M.K."/>
            <person name="Srinivasan S."/>
            <person name="Lee J.-J."/>
        </authorList>
    </citation>
    <scope>NUCLEOTIDE SEQUENCE [LARGE SCALE GENOMIC DNA]</scope>
    <source>
        <strain evidence="3">LCS9</strain>
    </source>
</reference>
<protein>
    <recommendedName>
        <fullName evidence="4">Cytochrome c domain-containing protein</fullName>
    </recommendedName>
</protein>
<keyword evidence="3" id="KW-1185">Reference proteome</keyword>
<organism evidence="2 3">
    <name type="scientific">Flavisolibacter tropicus</name>
    <dbReference type="NCBI Taxonomy" id="1492898"/>
    <lineage>
        <taxon>Bacteria</taxon>
        <taxon>Pseudomonadati</taxon>
        <taxon>Bacteroidota</taxon>
        <taxon>Chitinophagia</taxon>
        <taxon>Chitinophagales</taxon>
        <taxon>Chitinophagaceae</taxon>
        <taxon>Flavisolibacter</taxon>
    </lineage>
</organism>
<dbReference type="GO" id="GO:0009055">
    <property type="term" value="F:electron transfer activity"/>
    <property type="evidence" value="ECO:0007669"/>
    <property type="project" value="InterPro"/>
</dbReference>
<dbReference type="STRING" id="1492898.SY85_03140"/>
<evidence type="ECO:0000256" key="1">
    <source>
        <dbReference type="SAM" id="SignalP"/>
    </source>
</evidence>
<dbReference type="SUPFAM" id="SSF46626">
    <property type="entry name" value="Cytochrome c"/>
    <property type="match status" value="1"/>
</dbReference>
<gene>
    <name evidence="2" type="ORF">SY85_03140</name>
</gene>
<dbReference type="GO" id="GO:0020037">
    <property type="term" value="F:heme binding"/>
    <property type="evidence" value="ECO:0007669"/>
    <property type="project" value="InterPro"/>
</dbReference>
<name>A0A172TS76_9BACT</name>
<evidence type="ECO:0008006" key="4">
    <source>
        <dbReference type="Google" id="ProtNLM"/>
    </source>
</evidence>